<dbReference type="Proteomes" id="UP001151478">
    <property type="component" value="Unassembled WGS sequence"/>
</dbReference>
<reference evidence="1" key="1">
    <citation type="submission" date="2023-02" db="EMBL/GenBank/DDBJ databases">
        <title>Polaribacter ponticola sp. nov., isolated from seawater.</title>
        <authorList>
            <person name="Baek J.H."/>
            <person name="Kim J.M."/>
            <person name="Choi D.G."/>
            <person name="Jeon C.O."/>
        </authorList>
    </citation>
    <scope>NUCLEOTIDE SEQUENCE</scope>
    <source>
        <strain evidence="1">MSW5</strain>
    </source>
</reference>
<dbReference type="NCBIfam" id="NF047558">
    <property type="entry name" value="TPR_END_plus"/>
    <property type="match status" value="1"/>
</dbReference>
<dbReference type="InterPro" id="IPR046732">
    <property type="entry name" value="DUF6624"/>
</dbReference>
<comment type="caution">
    <text evidence="1">The sequence shown here is derived from an EMBL/GenBank/DDBJ whole genome shotgun (WGS) entry which is preliminary data.</text>
</comment>
<keyword evidence="2" id="KW-1185">Reference proteome</keyword>
<evidence type="ECO:0008006" key="3">
    <source>
        <dbReference type="Google" id="ProtNLM"/>
    </source>
</evidence>
<dbReference type="RefSeq" id="WP_265725044.1">
    <property type="nucleotide sequence ID" value="NZ_JAOSLC020000003.1"/>
</dbReference>
<organism evidence="1 2">
    <name type="scientific">Polaribacter ponticola</name>
    <dbReference type="NCBI Taxonomy" id="2978475"/>
    <lineage>
        <taxon>Bacteria</taxon>
        <taxon>Pseudomonadati</taxon>
        <taxon>Bacteroidota</taxon>
        <taxon>Flavobacteriia</taxon>
        <taxon>Flavobacteriales</taxon>
        <taxon>Flavobacteriaceae</taxon>
    </lineage>
</organism>
<proteinExistence type="predicted"/>
<evidence type="ECO:0000313" key="2">
    <source>
        <dbReference type="Proteomes" id="UP001151478"/>
    </source>
</evidence>
<evidence type="ECO:0000313" key="1">
    <source>
        <dbReference type="EMBL" id="MDD7914424.1"/>
    </source>
</evidence>
<sequence length="331" mass="39082">MKQLAIMFFTFILTFKVYSQNTDNEYSQLIKEGWKLCLSKDYKSSAKLYKNAFDLNKKVPLTDRYNASCINALAGNKDDAFKNLFIAANELKWDDINHLKNDSDLKSLHSDNRWKILVSSITKNKEEKEKHFDKSLTKILDKIYFDDQSTRNQIRTKEKKYGRNSKEMDAFWQLILKNDSINLIKVSKILDSRGWPDKKLIGSRGSSTLFLVIQHANKETQEKYLPMVLKAVEHNNLPKRQFAMFYDRLVLRRGERQVYGTQLAINNESKKPYVLPLKDPKNVDKRRIKMGLNTMQENMNRWNLIWDIEKYIKDLPAIEAREKELNKKLKK</sequence>
<protein>
    <recommendedName>
        <fullName evidence="3">Tetratricopeptide repeat protein</fullName>
    </recommendedName>
</protein>
<gene>
    <name evidence="1" type="ORF">N5A56_008335</name>
</gene>
<name>A0ABT5S8I3_9FLAO</name>
<accession>A0ABT5S8I3</accession>
<dbReference type="EMBL" id="JAOSLC020000003">
    <property type="protein sequence ID" value="MDD7914424.1"/>
    <property type="molecule type" value="Genomic_DNA"/>
</dbReference>
<dbReference type="Pfam" id="PF20329">
    <property type="entry name" value="DUF6624"/>
    <property type="match status" value="1"/>
</dbReference>